<proteinExistence type="predicted"/>
<sequence>MAILTPLLHTPKHERAEKIENTMGEQLDLMANLNRKSEPRDNNKTEERIASKVSEILGISDDNSLHLAREAERLYVGRMRKRFSELRVSERLKRTNPFLLRIRGANTVRDWADLQVRSALYASEEEAVGHLLEAIAKICFPGAQTPKYPDDFDFEAIESSTEVHGYQVKMSWDCMPMSSRKNLSNTIRKSREIYEAEGKEFTGYFAPCYGKAKTSTPPGQEYVSLASKEFWERVGGGFKDFDVRVGEVCSILCSEFRAEIEKELIPSLLDNLTAAAQKEIGDSQGYLDYTRLFRRINR</sequence>
<dbReference type="InterPro" id="IPR032793">
    <property type="entry name" value="RE_EcoO109IR"/>
</dbReference>
<dbReference type="InterPro" id="IPR011335">
    <property type="entry name" value="Restrct_endonuc-II-like"/>
</dbReference>
<organism evidence="2 3">
    <name type="scientific">Streptomonospora algeriensis</name>
    <dbReference type="NCBI Taxonomy" id="995084"/>
    <lineage>
        <taxon>Bacteria</taxon>
        <taxon>Bacillati</taxon>
        <taxon>Actinomycetota</taxon>
        <taxon>Actinomycetes</taxon>
        <taxon>Streptosporangiales</taxon>
        <taxon>Nocardiopsidaceae</taxon>
        <taxon>Streptomonospora</taxon>
    </lineage>
</organism>
<dbReference type="EMBL" id="JBHTHR010000038">
    <property type="protein sequence ID" value="MFD0800291.1"/>
    <property type="molecule type" value="Genomic_DNA"/>
</dbReference>
<keyword evidence="3" id="KW-1185">Reference proteome</keyword>
<evidence type="ECO:0000313" key="2">
    <source>
        <dbReference type="EMBL" id="MFD0800291.1"/>
    </source>
</evidence>
<dbReference type="Pfam" id="PF14511">
    <property type="entry name" value="RE_EcoO109I"/>
    <property type="match status" value="1"/>
</dbReference>
<evidence type="ECO:0000313" key="3">
    <source>
        <dbReference type="Proteomes" id="UP001596956"/>
    </source>
</evidence>
<comment type="caution">
    <text evidence="2">The sequence shown here is derived from an EMBL/GenBank/DDBJ whole genome shotgun (WGS) entry which is preliminary data.</text>
</comment>
<reference evidence="3" key="1">
    <citation type="journal article" date="2019" name="Int. J. Syst. Evol. Microbiol.">
        <title>The Global Catalogue of Microorganisms (GCM) 10K type strain sequencing project: providing services to taxonomists for standard genome sequencing and annotation.</title>
        <authorList>
            <consortium name="The Broad Institute Genomics Platform"/>
            <consortium name="The Broad Institute Genome Sequencing Center for Infectious Disease"/>
            <person name="Wu L."/>
            <person name="Ma J."/>
        </authorList>
    </citation>
    <scope>NUCLEOTIDE SEQUENCE [LARGE SCALE GENOMIC DNA]</scope>
    <source>
        <strain evidence="3">CCUG 63369</strain>
    </source>
</reference>
<keyword evidence="2" id="KW-0255">Endonuclease</keyword>
<name>A0ABW3BAC1_9ACTN</name>
<dbReference type="SUPFAM" id="SSF52980">
    <property type="entry name" value="Restriction endonuclease-like"/>
    <property type="match status" value="1"/>
</dbReference>
<dbReference type="Proteomes" id="UP001596956">
    <property type="component" value="Unassembled WGS sequence"/>
</dbReference>
<keyword evidence="2" id="KW-0378">Hydrolase</keyword>
<evidence type="ECO:0000259" key="1">
    <source>
        <dbReference type="Pfam" id="PF14511"/>
    </source>
</evidence>
<gene>
    <name evidence="2" type="ORF">ACFQZU_03030</name>
</gene>
<dbReference type="GO" id="GO:0004519">
    <property type="term" value="F:endonuclease activity"/>
    <property type="evidence" value="ECO:0007669"/>
    <property type="project" value="UniProtKB-KW"/>
</dbReference>
<protein>
    <submittedName>
        <fullName evidence="2">PmeII family type II restriction endonuclease</fullName>
    </submittedName>
</protein>
<accession>A0ABW3BAC1</accession>
<keyword evidence="2" id="KW-0540">Nuclease</keyword>
<feature type="domain" description="Type II restriction endonuclease EcoO109IR" evidence="1">
    <location>
        <begin position="74"/>
        <end position="236"/>
    </location>
</feature>